<keyword evidence="1" id="KW-1133">Transmembrane helix</keyword>
<evidence type="ECO:0000313" key="3">
    <source>
        <dbReference type="Proteomes" id="UP001152523"/>
    </source>
</evidence>
<keyword evidence="1" id="KW-0812">Transmembrane</keyword>
<reference evidence="2" key="1">
    <citation type="submission" date="2022-07" db="EMBL/GenBank/DDBJ databases">
        <authorList>
            <person name="Macas J."/>
            <person name="Novak P."/>
            <person name="Neumann P."/>
        </authorList>
    </citation>
    <scope>NUCLEOTIDE SEQUENCE</scope>
</reference>
<evidence type="ECO:0000313" key="2">
    <source>
        <dbReference type="EMBL" id="CAH9122062.1"/>
    </source>
</evidence>
<organism evidence="2 3">
    <name type="scientific">Cuscuta epithymum</name>
    <dbReference type="NCBI Taxonomy" id="186058"/>
    <lineage>
        <taxon>Eukaryota</taxon>
        <taxon>Viridiplantae</taxon>
        <taxon>Streptophyta</taxon>
        <taxon>Embryophyta</taxon>
        <taxon>Tracheophyta</taxon>
        <taxon>Spermatophyta</taxon>
        <taxon>Magnoliopsida</taxon>
        <taxon>eudicotyledons</taxon>
        <taxon>Gunneridae</taxon>
        <taxon>Pentapetalae</taxon>
        <taxon>asterids</taxon>
        <taxon>lamiids</taxon>
        <taxon>Solanales</taxon>
        <taxon>Convolvulaceae</taxon>
        <taxon>Cuscuteae</taxon>
        <taxon>Cuscuta</taxon>
        <taxon>Cuscuta subgen. Cuscuta</taxon>
    </lineage>
</organism>
<dbReference type="Proteomes" id="UP001152523">
    <property type="component" value="Unassembled WGS sequence"/>
</dbReference>
<feature type="transmembrane region" description="Helical" evidence="1">
    <location>
        <begin position="48"/>
        <end position="69"/>
    </location>
</feature>
<protein>
    <submittedName>
        <fullName evidence="2">Uncharacterized protein</fullName>
    </submittedName>
</protein>
<name>A0AAV0EFK7_9ASTE</name>
<feature type="transmembrane region" description="Helical" evidence="1">
    <location>
        <begin position="12"/>
        <end position="36"/>
    </location>
</feature>
<proteinExistence type="predicted"/>
<evidence type="ECO:0000256" key="1">
    <source>
        <dbReference type="SAM" id="Phobius"/>
    </source>
</evidence>
<accession>A0AAV0EFK7</accession>
<keyword evidence="3" id="KW-1185">Reference proteome</keyword>
<sequence>MRMLLKKFHYGVYFIIVLHFKFHVKTISFGFCYVWICKTLALGLGDESSVVTIVGSIMPSLGSASYIIFPKVINSESGPRADGYWWCFCYFRPFLNALILI</sequence>
<dbReference type="EMBL" id="CAMAPF010000923">
    <property type="protein sequence ID" value="CAH9122062.1"/>
    <property type="molecule type" value="Genomic_DNA"/>
</dbReference>
<gene>
    <name evidence="2" type="ORF">CEPIT_LOCUS24190</name>
</gene>
<dbReference type="AlphaFoldDB" id="A0AAV0EFK7"/>
<keyword evidence="1" id="KW-0472">Membrane</keyword>
<comment type="caution">
    <text evidence="2">The sequence shown here is derived from an EMBL/GenBank/DDBJ whole genome shotgun (WGS) entry which is preliminary data.</text>
</comment>